<dbReference type="InterPro" id="IPR008927">
    <property type="entry name" value="6-PGluconate_DH-like_C_sf"/>
</dbReference>
<reference evidence="12" key="2">
    <citation type="submission" date="2021-04" db="EMBL/GenBank/DDBJ databases">
        <authorList>
            <person name="Gilroy R."/>
        </authorList>
    </citation>
    <scope>NUCLEOTIDE SEQUENCE</scope>
    <source>
        <strain evidence="12">ChiBcec8-13705</strain>
    </source>
</reference>
<dbReference type="InterPro" id="IPR028939">
    <property type="entry name" value="P5C_Rdtase_cat_N"/>
</dbReference>
<evidence type="ECO:0000256" key="8">
    <source>
        <dbReference type="PIRSR" id="PIRSR000193-1"/>
    </source>
</evidence>
<evidence type="ECO:0000256" key="5">
    <source>
        <dbReference type="ARBA" id="ARBA00058118"/>
    </source>
</evidence>
<evidence type="ECO:0000256" key="3">
    <source>
        <dbReference type="ARBA" id="ARBA00022857"/>
    </source>
</evidence>
<comment type="similarity">
    <text evidence="1 6 9">Belongs to the pyrroline-5-carboxylate reductase family.</text>
</comment>
<reference evidence="12" key="1">
    <citation type="journal article" date="2021" name="PeerJ">
        <title>Extensive microbial diversity within the chicken gut microbiome revealed by metagenomics and culture.</title>
        <authorList>
            <person name="Gilroy R."/>
            <person name="Ravi A."/>
            <person name="Getino M."/>
            <person name="Pursley I."/>
            <person name="Horton D.L."/>
            <person name="Alikhan N.F."/>
            <person name="Baker D."/>
            <person name="Gharbi K."/>
            <person name="Hall N."/>
            <person name="Watson M."/>
            <person name="Adriaenssens E.M."/>
            <person name="Foster-Nyarko E."/>
            <person name="Jarju S."/>
            <person name="Secka A."/>
            <person name="Antonio M."/>
            <person name="Oren A."/>
            <person name="Chaudhuri R.R."/>
            <person name="La Ragione R."/>
            <person name="Hildebrand F."/>
            <person name="Pallen M.J."/>
        </authorList>
    </citation>
    <scope>NUCLEOTIDE SEQUENCE</scope>
    <source>
        <strain evidence="12">ChiBcec8-13705</strain>
    </source>
</reference>
<dbReference type="InterPro" id="IPR036291">
    <property type="entry name" value="NAD(P)-bd_dom_sf"/>
</dbReference>
<dbReference type="Pfam" id="PF14748">
    <property type="entry name" value="P5CR_dimer"/>
    <property type="match status" value="1"/>
</dbReference>
<gene>
    <name evidence="6 12" type="primary">proC</name>
    <name evidence="12" type="ORF">H9945_04580</name>
</gene>
<dbReference type="Proteomes" id="UP000886803">
    <property type="component" value="Unassembled WGS sequence"/>
</dbReference>
<dbReference type="PIRSF" id="PIRSF000193">
    <property type="entry name" value="Pyrrol-5-carb_rd"/>
    <property type="match status" value="1"/>
</dbReference>
<evidence type="ECO:0000313" key="13">
    <source>
        <dbReference type="Proteomes" id="UP000886803"/>
    </source>
</evidence>
<keyword evidence="6 9" id="KW-0028">Amino-acid biosynthesis</keyword>
<feature type="domain" description="Pyrroline-5-carboxylate reductase dimerisation" evidence="11">
    <location>
        <begin position="158"/>
        <end position="262"/>
    </location>
</feature>
<dbReference type="HAMAP" id="MF_01925">
    <property type="entry name" value="P5C_reductase"/>
    <property type="match status" value="1"/>
</dbReference>
<dbReference type="EMBL" id="DWYG01000067">
    <property type="protein sequence ID" value="HJB41755.1"/>
    <property type="molecule type" value="Genomic_DNA"/>
</dbReference>
<dbReference type="FunFam" id="1.10.3730.10:FF:000001">
    <property type="entry name" value="Pyrroline-5-carboxylate reductase"/>
    <property type="match status" value="1"/>
</dbReference>
<dbReference type="GO" id="GO:0004735">
    <property type="term" value="F:pyrroline-5-carboxylate reductase activity"/>
    <property type="evidence" value="ECO:0007669"/>
    <property type="project" value="UniProtKB-UniRule"/>
</dbReference>
<evidence type="ECO:0000313" key="12">
    <source>
        <dbReference type="EMBL" id="HJB41755.1"/>
    </source>
</evidence>
<dbReference type="Gene3D" id="3.40.50.720">
    <property type="entry name" value="NAD(P)-binding Rossmann-like Domain"/>
    <property type="match status" value="1"/>
</dbReference>
<dbReference type="EC" id="1.5.1.2" evidence="6 7"/>
<dbReference type="Pfam" id="PF03807">
    <property type="entry name" value="F420_oxidored"/>
    <property type="match status" value="1"/>
</dbReference>
<keyword evidence="3 6" id="KW-0521">NADP</keyword>
<evidence type="ECO:0000259" key="10">
    <source>
        <dbReference type="Pfam" id="PF03807"/>
    </source>
</evidence>
<keyword evidence="6" id="KW-0963">Cytoplasm</keyword>
<comment type="catalytic activity">
    <reaction evidence="6 9">
        <text>L-proline + NADP(+) = (S)-1-pyrroline-5-carboxylate + NADPH + 2 H(+)</text>
        <dbReference type="Rhea" id="RHEA:14109"/>
        <dbReference type="ChEBI" id="CHEBI:15378"/>
        <dbReference type="ChEBI" id="CHEBI:17388"/>
        <dbReference type="ChEBI" id="CHEBI:57783"/>
        <dbReference type="ChEBI" id="CHEBI:58349"/>
        <dbReference type="ChEBI" id="CHEBI:60039"/>
        <dbReference type="EC" id="1.5.1.2"/>
    </reaction>
</comment>
<feature type="domain" description="Pyrroline-5-carboxylate reductase catalytic N-terminal" evidence="10">
    <location>
        <begin position="3"/>
        <end position="95"/>
    </location>
</feature>
<keyword evidence="2 6" id="KW-0641">Proline biosynthesis</keyword>
<evidence type="ECO:0000256" key="1">
    <source>
        <dbReference type="ARBA" id="ARBA00005525"/>
    </source>
</evidence>
<proteinExistence type="inferred from homology"/>
<dbReference type="InterPro" id="IPR053790">
    <property type="entry name" value="P5CR-like_CS"/>
</dbReference>
<dbReference type="PROSITE" id="PS00521">
    <property type="entry name" value="P5CR"/>
    <property type="match status" value="1"/>
</dbReference>
<comment type="pathway">
    <text evidence="6 9">Amino-acid biosynthesis; L-proline biosynthesis; L-proline from L-glutamate 5-semialdehyde: step 1/1.</text>
</comment>
<dbReference type="AlphaFoldDB" id="A0A9D2M6J4"/>
<comment type="caution">
    <text evidence="12">The sequence shown here is derived from an EMBL/GenBank/DDBJ whole genome shotgun (WGS) entry which is preliminary data.</text>
</comment>
<evidence type="ECO:0000256" key="7">
    <source>
        <dbReference type="NCBIfam" id="TIGR00112"/>
    </source>
</evidence>
<dbReference type="InterPro" id="IPR000304">
    <property type="entry name" value="Pyrroline-COOH_reductase"/>
</dbReference>
<evidence type="ECO:0000256" key="9">
    <source>
        <dbReference type="RuleBase" id="RU003903"/>
    </source>
</evidence>
<name>A0A9D2M6J4_9FIRM</name>
<evidence type="ECO:0000259" key="11">
    <source>
        <dbReference type="Pfam" id="PF14748"/>
    </source>
</evidence>
<dbReference type="SUPFAM" id="SSF48179">
    <property type="entry name" value="6-phosphogluconate dehydrogenase C-terminal domain-like"/>
    <property type="match status" value="1"/>
</dbReference>
<dbReference type="PANTHER" id="PTHR11645:SF0">
    <property type="entry name" value="PYRROLINE-5-CARBOXYLATE REDUCTASE 3"/>
    <property type="match status" value="1"/>
</dbReference>
<accession>A0A9D2M6J4</accession>
<dbReference type="NCBIfam" id="TIGR00112">
    <property type="entry name" value="proC"/>
    <property type="match status" value="1"/>
</dbReference>
<comment type="function">
    <text evidence="5 6">Catalyzes the reduction of 1-pyrroline-5-carboxylate (PCA) to L-proline.</text>
</comment>
<dbReference type="PANTHER" id="PTHR11645">
    <property type="entry name" value="PYRROLINE-5-CARBOXYLATE REDUCTASE"/>
    <property type="match status" value="1"/>
</dbReference>
<evidence type="ECO:0000256" key="2">
    <source>
        <dbReference type="ARBA" id="ARBA00022650"/>
    </source>
</evidence>
<feature type="binding site" evidence="8">
    <location>
        <position position="52"/>
    </location>
    <ligand>
        <name>NADPH</name>
        <dbReference type="ChEBI" id="CHEBI:57783"/>
    </ligand>
</feature>
<dbReference type="SUPFAM" id="SSF51735">
    <property type="entry name" value="NAD(P)-binding Rossmann-fold domains"/>
    <property type="match status" value="1"/>
</dbReference>
<dbReference type="GO" id="GO:0005737">
    <property type="term" value="C:cytoplasm"/>
    <property type="evidence" value="ECO:0007669"/>
    <property type="project" value="UniProtKB-SubCell"/>
</dbReference>
<evidence type="ECO:0000256" key="6">
    <source>
        <dbReference type="HAMAP-Rule" id="MF_01925"/>
    </source>
</evidence>
<sequence length="265" mass="26908">MTYGFIGCGNMGGAVARAVCHGAGAQNVWLANRTFSKAEALAAELGCHAGTNEEAAGCDFVFLCVKPHLMAGMLAGIRPVLAARGGKFVLVSMAAGLSMARIRQMAGGDWPVIRMMPNTPAAVGAGMVQYCTAGVCDEALGAWLAAMAPAGRLDAIEETLIDAASCVSGCGPAWAYQFIEALADGGVAAGLPRAKAQEYAAQMLLGSAQMVLQSGAHPGALKDAVCSPGGSTIQGVRTLEEHGFRGAVTDAVLAAFAKTLEMGKS</sequence>
<organism evidence="12 13">
    <name type="scientific">Candidatus Gemmiger avicola</name>
    <dbReference type="NCBI Taxonomy" id="2838605"/>
    <lineage>
        <taxon>Bacteria</taxon>
        <taxon>Bacillati</taxon>
        <taxon>Bacillota</taxon>
        <taxon>Clostridia</taxon>
        <taxon>Eubacteriales</taxon>
        <taxon>Gemmiger</taxon>
    </lineage>
</organism>
<protein>
    <recommendedName>
        <fullName evidence="6 7">Pyrroline-5-carboxylate reductase</fullName>
        <shortName evidence="6">P5C reductase</shortName>
        <shortName evidence="6">P5CR</shortName>
        <ecNumber evidence="6 7">1.5.1.2</ecNumber>
    </recommendedName>
    <alternativeName>
        <fullName evidence="6">PCA reductase</fullName>
    </alternativeName>
</protein>
<comment type="catalytic activity">
    <reaction evidence="6">
        <text>L-proline + NAD(+) = (S)-1-pyrroline-5-carboxylate + NADH + 2 H(+)</text>
        <dbReference type="Rhea" id="RHEA:14105"/>
        <dbReference type="ChEBI" id="CHEBI:15378"/>
        <dbReference type="ChEBI" id="CHEBI:17388"/>
        <dbReference type="ChEBI" id="CHEBI:57540"/>
        <dbReference type="ChEBI" id="CHEBI:57945"/>
        <dbReference type="ChEBI" id="CHEBI:60039"/>
        <dbReference type="EC" id="1.5.1.2"/>
    </reaction>
</comment>
<evidence type="ECO:0000256" key="4">
    <source>
        <dbReference type="ARBA" id="ARBA00023002"/>
    </source>
</evidence>
<keyword evidence="4 6" id="KW-0560">Oxidoreductase</keyword>
<dbReference type="InterPro" id="IPR029036">
    <property type="entry name" value="P5CR_dimer"/>
</dbReference>
<comment type="subcellular location">
    <subcellularLocation>
        <location evidence="6">Cytoplasm</location>
    </subcellularLocation>
</comment>
<dbReference type="GO" id="GO:0055129">
    <property type="term" value="P:L-proline biosynthetic process"/>
    <property type="evidence" value="ECO:0007669"/>
    <property type="project" value="UniProtKB-UniRule"/>
</dbReference>
<feature type="binding site" evidence="8">
    <location>
        <begin position="6"/>
        <end position="11"/>
    </location>
    <ligand>
        <name>NADP(+)</name>
        <dbReference type="ChEBI" id="CHEBI:58349"/>
    </ligand>
</feature>
<dbReference type="Gene3D" id="1.10.3730.10">
    <property type="entry name" value="ProC C-terminal domain-like"/>
    <property type="match status" value="1"/>
</dbReference>